<reference key="1">
    <citation type="submission" date="2010-11" db="EMBL/GenBank/DDBJ databases">
        <title>The complete genome of Leadbetterella byssophila DSM 17132.</title>
        <authorList>
            <consortium name="US DOE Joint Genome Institute (JGI-PGF)"/>
            <person name="Lucas S."/>
            <person name="Copeland A."/>
            <person name="Lapidus A."/>
            <person name="Glavina del Rio T."/>
            <person name="Dalin E."/>
            <person name="Tice H."/>
            <person name="Bruce D."/>
            <person name="Goodwin L."/>
            <person name="Pitluck S."/>
            <person name="Kyrpides N."/>
            <person name="Mavromatis K."/>
            <person name="Ivanova N."/>
            <person name="Teshima H."/>
            <person name="Brettin T."/>
            <person name="Detter J.C."/>
            <person name="Han C."/>
            <person name="Tapia R."/>
            <person name="Land M."/>
            <person name="Hauser L."/>
            <person name="Markowitz V."/>
            <person name="Cheng J.-F."/>
            <person name="Hugenholtz P."/>
            <person name="Woyke T."/>
            <person name="Wu D."/>
            <person name="Tindall B."/>
            <person name="Pomrenke H.G."/>
            <person name="Brambilla E."/>
            <person name="Klenk H.-P."/>
            <person name="Eisen J.A."/>
        </authorList>
    </citation>
    <scope>NUCLEOTIDE SEQUENCE [LARGE SCALE GENOMIC DNA]</scope>
    <source>
        <strain>DSM 17132</strain>
    </source>
</reference>
<name>E4RWI8_LEAB4</name>
<evidence type="ECO:0000313" key="2">
    <source>
        <dbReference type="Proteomes" id="UP000007435"/>
    </source>
</evidence>
<dbReference type="AlphaFoldDB" id="E4RWI8"/>
<dbReference type="HOGENOM" id="CLU_1935397_0_0_10"/>
<gene>
    <name evidence="1" type="ordered locus">Lbys_3268</name>
</gene>
<evidence type="ECO:0008006" key="3">
    <source>
        <dbReference type="Google" id="ProtNLM"/>
    </source>
</evidence>
<evidence type="ECO:0000313" key="1">
    <source>
        <dbReference type="EMBL" id="ADQ18928.1"/>
    </source>
</evidence>
<keyword evidence="2" id="KW-1185">Reference proteome</keyword>
<dbReference type="Proteomes" id="UP000007435">
    <property type="component" value="Chromosome"/>
</dbReference>
<organism evidence="1 2">
    <name type="scientific">Leadbetterella byssophila (strain DSM 17132 / JCM 16389 / KACC 11308 / NBRC 106382 / 4M15)</name>
    <dbReference type="NCBI Taxonomy" id="649349"/>
    <lineage>
        <taxon>Bacteria</taxon>
        <taxon>Pseudomonadati</taxon>
        <taxon>Bacteroidota</taxon>
        <taxon>Cytophagia</taxon>
        <taxon>Cytophagales</taxon>
        <taxon>Leadbetterellaceae</taxon>
        <taxon>Leadbetterella</taxon>
    </lineage>
</organism>
<dbReference type="RefSeq" id="WP_013409955.1">
    <property type="nucleotide sequence ID" value="NC_014655.1"/>
</dbReference>
<proteinExistence type="predicted"/>
<accession>E4RWI8</accession>
<dbReference type="PROSITE" id="PS51257">
    <property type="entry name" value="PROKAR_LIPOPROTEIN"/>
    <property type="match status" value="1"/>
</dbReference>
<dbReference type="EMBL" id="CP002305">
    <property type="protein sequence ID" value="ADQ18928.1"/>
    <property type="molecule type" value="Genomic_DNA"/>
</dbReference>
<dbReference type="KEGG" id="lby:Lbys_3268"/>
<protein>
    <recommendedName>
        <fullName evidence="3">Lipocalin-like domain-containing protein</fullName>
    </recommendedName>
</protein>
<sequence length="130" mass="14828">MRPLNVILLSILFFSSCDNESVNAKSSAEELLTAGTWYFWSINGGEAYDCVKQTNLIFNPDGVLDLNTYVRMPDYTCGGPYPTQAQWTLKNDGKIVSWNGEDFTIEKLTEKEFIKSLVSEGTKYTWVYKR</sequence>
<dbReference type="OrthoDB" id="1442355at2"/>
<reference evidence="1 2" key="2">
    <citation type="journal article" date="2011" name="Stand. Genomic Sci.">
        <title>Complete genome sequence of Leadbetterella byssophila type strain (4M15).</title>
        <authorList>
            <person name="Abt B."/>
            <person name="Teshima H."/>
            <person name="Lucas S."/>
            <person name="Lapidus A."/>
            <person name="Del Rio T.G."/>
            <person name="Nolan M."/>
            <person name="Tice H."/>
            <person name="Cheng J.F."/>
            <person name="Pitluck S."/>
            <person name="Liolios K."/>
            <person name="Pagani I."/>
            <person name="Ivanova N."/>
            <person name="Mavromatis K."/>
            <person name="Pati A."/>
            <person name="Tapia R."/>
            <person name="Han C."/>
            <person name="Goodwin L."/>
            <person name="Chen A."/>
            <person name="Palaniappan K."/>
            <person name="Land M."/>
            <person name="Hauser L."/>
            <person name="Chang Y.J."/>
            <person name="Jeffries C.D."/>
            <person name="Rohde M."/>
            <person name="Goker M."/>
            <person name="Tindall B.J."/>
            <person name="Detter J.C."/>
            <person name="Woyke T."/>
            <person name="Bristow J."/>
            <person name="Eisen J.A."/>
            <person name="Markowitz V."/>
            <person name="Hugenholtz P."/>
            <person name="Klenk H.P."/>
            <person name="Kyrpides N.C."/>
        </authorList>
    </citation>
    <scope>NUCLEOTIDE SEQUENCE [LARGE SCALE GENOMIC DNA]</scope>
    <source>
        <strain evidence="2">DSM 17132 / JCM 16389 / KACC 11308 / NBRC 106382 / 4M15</strain>
    </source>
</reference>